<evidence type="ECO:0000256" key="1">
    <source>
        <dbReference type="ARBA" id="ARBA00004229"/>
    </source>
</evidence>
<dbReference type="Gene3D" id="2.40.50.140">
    <property type="entry name" value="Nucleic acid-binding proteins"/>
    <property type="match status" value="2"/>
</dbReference>
<gene>
    <name evidence="6" type="primary">rpsB</name>
    <name evidence="3" type="synonym">rps2</name>
</gene>
<protein>
    <recommendedName>
        <fullName evidence="3">Small ribosomal subunit protein uS2c</fullName>
    </recommendedName>
</protein>
<dbReference type="Gene3D" id="3.40.50.10490">
    <property type="entry name" value="Glucose-6-phosphate isomerase like protein, domain 1"/>
    <property type="match status" value="2"/>
</dbReference>
<dbReference type="HAMAP" id="MF_00291_B">
    <property type="entry name" value="Ribosomal_uS2_B"/>
    <property type="match status" value="1"/>
</dbReference>
<comment type="similarity">
    <text evidence="2 3">Belongs to the universal ribosomal protein uS2 family.</text>
</comment>
<evidence type="ECO:0000256" key="2">
    <source>
        <dbReference type="ARBA" id="ARBA00006242"/>
    </source>
</evidence>
<feature type="domain" description="TRAM" evidence="5">
    <location>
        <begin position="127"/>
        <end position="186"/>
    </location>
</feature>
<feature type="domain" description="TRAM" evidence="5">
    <location>
        <begin position="38"/>
        <end position="97"/>
    </location>
</feature>
<dbReference type="PANTHER" id="PTHR12534:SF0">
    <property type="entry name" value="SMALL RIBOSOMAL SUBUNIT PROTEIN US2M"/>
    <property type="match status" value="1"/>
</dbReference>
<proteinExistence type="inferred from homology"/>
<geneLocation type="chloroplast" evidence="6"/>
<reference evidence="6" key="1">
    <citation type="submission" date="2016-08" db="EMBL/GenBank/DDBJ databases">
        <title>Metabolic diversity of the green alga Acutodemus (Scenedesmus) obliquus as revealed by its genome.</title>
        <authorList>
            <person name="McKie-Krisberg Z."/>
            <person name="Gabr A."/>
            <person name="Neofotis P."/>
            <person name="Valenti L."/>
            <person name="Huang A."/>
            <person name="Guo D."/>
            <person name="Chiu K."/>
            <person name="Jose J."/>
            <person name="Babu M."/>
            <person name="Hovde B."/>
            <person name="Starkenburg S."/>
            <person name="Magnuson J."/>
            <person name="Culley D."/>
            <person name="Huesemann M."/>
            <person name="Polle J.E.W."/>
        </authorList>
    </citation>
    <scope>NUCLEOTIDE SEQUENCE</scope>
</reference>
<name>A0A249RWU4_TETOB</name>
<comment type="subcellular location">
    <subcellularLocation>
        <location evidence="1 3">Plastid</location>
        <location evidence="1 3">Chloroplast</location>
    </subcellularLocation>
</comment>
<evidence type="ECO:0000259" key="5">
    <source>
        <dbReference type="PROSITE" id="PS50926"/>
    </source>
</evidence>
<dbReference type="InterPro" id="IPR012340">
    <property type="entry name" value="NA-bd_OB-fold"/>
</dbReference>
<dbReference type="Pfam" id="PF00318">
    <property type="entry name" value="Ribosomal_S2"/>
    <property type="match status" value="2"/>
</dbReference>
<dbReference type="GO" id="GO:0005763">
    <property type="term" value="C:mitochondrial small ribosomal subunit"/>
    <property type="evidence" value="ECO:0007669"/>
    <property type="project" value="TreeGrafter"/>
</dbReference>
<dbReference type="PROSITE" id="PS50926">
    <property type="entry name" value="TRAM"/>
    <property type="match status" value="2"/>
</dbReference>
<evidence type="ECO:0000256" key="3">
    <source>
        <dbReference type="HAMAP-Rule" id="MF_00291"/>
    </source>
</evidence>
<dbReference type="SUPFAM" id="SSF50249">
    <property type="entry name" value="Nucleic acid-binding proteins"/>
    <property type="match status" value="2"/>
</dbReference>
<dbReference type="NCBIfam" id="TIGR01011">
    <property type="entry name" value="rpsB_bact"/>
    <property type="match status" value="2"/>
</dbReference>
<dbReference type="InterPro" id="IPR001865">
    <property type="entry name" value="Ribosomal_uS2"/>
</dbReference>
<organism evidence="6">
    <name type="scientific">Tetradesmus obliquus</name>
    <name type="common">Green alga</name>
    <name type="synonym">Acutodesmus obliquus</name>
    <dbReference type="NCBI Taxonomy" id="3088"/>
    <lineage>
        <taxon>Eukaryota</taxon>
        <taxon>Viridiplantae</taxon>
        <taxon>Chlorophyta</taxon>
        <taxon>core chlorophytes</taxon>
        <taxon>Chlorophyceae</taxon>
        <taxon>CS clade</taxon>
        <taxon>Sphaeropleales</taxon>
        <taxon>Scenedesmaceae</taxon>
        <taxon>Tetradesmus</taxon>
    </lineage>
</organism>
<dbReference type="Pfam" id="PF01938">
    <property type="entry name" value="TRAM"/>
    <property type="match status" value="2"/>
</dbReference>
<feature type="region of interest" description="Disordered" evidence="4">
    <location>
        <begin position="618"/>
        <end position="641"/>
    </location>
</feature>
<evidence type="ECO:0000313" key="6">
    <source>
        <dbReference type="EMBL" id="ASY96093.1"/>
    </source>
</evidence>
<dbReference type="PANTHER" id="PTHR12534">
    <property type="entry name" value="30S RIBOSOMAL PROTEIN S2 PROKARYOTIC AND ORGANELLAR"/>
    <property type="match status" value="1"/>
</dbReference>
<keyword evidence="6" id="KW-0934">Plastid</keyword>
<dbReference type="InterPro" id="IPR002792">
    <property type="entry name" value="TRAM_dom"/>
</dbReference>
<dbReference type="SUPFAM" id="SSF52313">
    <property type="entry name" value="Ribosomal protein S2"/>
    <property type="match status" value="2"/>
</dbReference>
<dbReference type="CDD" id="cd01425">
    <property type="entry name" value="RPS2"/>
    <property type="match status" value="2"/>
</dbReference>
<sequence length="914" mass="104452">METLEKNFKKEKSVFSAAKKKKNLSFSKNEKTTTLKDALQAGDILTVKITALGSKNIGVAELKNGYTVLVPNTKCGDKVQVKVEKIFLGKGTNSILNQKIKYVVACVDNSGTKTSNFEKTSNSLKFDFKVGQKFRVTIAKKGPKNSGLVPVAKNFLFIVPNTKVGENIVVEIQKIKQNYAFAKPILSKQMNVVQENNQMIGQQFHIVIPSSAKTIANSFVVKLNGQFVFVKKSLGVQLEDTVKIQIQKSTGTFALAKILKISPISSKEKKAMVKETVQKMIQSSMHFGEKAIRCNANMRKYIWYRKKGLGMYTNSKNTFVSIKETKKPMVKRGRHVLNVLKTQRCFAEALKQLAKYAAKGKTFLFVGTKKPAASLVAKTALLSNTSFFVNTRWLGGMLTNWKTILKSISQIRPILKQKQKILQKILEKREKIQRRLFNKVYLLRKKSQKFMIKGKYLIQQILRSKNFLIEKSQKFIQTKNALFSANALLLNASKNLKMKKIQILKQIQQLEFAAVEILKQKQQLKVLIQSNLKKFNEIRQFFEIGQQLLKTKDFVEKNKNTTVVTLSYEKLLTVQNSTGGDNLQVTATLPNPSPEIFKKMIAIVSNLRKEENGFFATNQMGTSSNRAKSTDTPAVSTSQNVGGANEPKTILISKFLNKFILLLPFFKNSLQTLSDRLVQQEKMLKELNSTFTKITESQKSLKQLYKKTISQYAVVSSKFIVQQNNFKKFQKNLKQFASEQRLLKFLPKLRYLPTSQTKMYEIVELFMKKFVDPKLSYPMEQIYDQKLKFTSKKIAATRKQKWQRLEKYFGGITKMAKMNTKQISKNVAIIIGQQEEMNAVHECRKLGMKIFAVVDTNCNPKFVDHIIPANDDSRNSIKYILGEMLTYIRLGQKLRKKVSLRAKIQQNRKKRFAY</sequence>
<keyword evidence="3 6" id="KW-0689">Ribosomal protein</keyword>
<keyword evidence="6" id="KW-0150">Chloroplast</keyword>
<dbReference type="EMBL" id="KX756229">
    <property type="protein sequence ID" value="ASY96093.1"/>
    <property type="molecule type" value="Genomic_DNA"/>
</dbReference>
<keyword evidence="3" id="KW-0687">Ribonucleoprotein</keyword>
<evidence type="ECO:0000256" key="4">
    <source>
        <dbReference type="SAM" id="MobiDB-lite"/>
    </source>
</evidence>
<dbReference type="InterPro" id="IPR005706">
    <property type="entry name" value="Ribosomal_uS2_bac/mit/plastid"/>
</dbReference>
<dbReference type="AlphaFoldDB" id="A0A249RWU4"/>
<dbReference type="GO" id="GO:0009507">
    <property type="term" value="C:chloroplast"/>
    <property type="evidence" value="ECO:0007669"/>
    <property type="project" value="UniProtKB-SubCell"/>
</dbReference>
<dbReference type="GO" id="GO:0003735">
    <property type="term" value="F:structural constituent of ribosome"/>
    <property type="evidence" value="ECO:0007669"/>
    <property type="project" value="InterPro"/>
</dbReference>
<dbReference type="InterPro" id="IPR023591">
    <property type="entry name" value="Ribosomal_uS2_flav_dom_sf"/>
</dbReference>
<accession>A0A249RWU4</accession>
<dbReference type="GO" id="GO:0006412">
    <property type="term" value="P:translation"/>
    <property type="evidence" value="ECO:0007669"/>
    <property type="project" value="UniProtKB-UniRule"/>
</dbReference>